<keyword evidence="3" id="KW-0813">Transport</keyword>
<keyword evidence="4 8" id="KW-0812">Transmembrane</keyword>
<dbReference type="PROSITE" id="PS50850">
    <property type="entry name" value="MFS"/>
    <property type="match status" value="1"/>
</dbReference>
<evidence type="ECO:0000259" key="9">
    <source>
        <dbReference type="PROSITE" id="PS50850"/>
    </source>
</evidence>
<evidence type="ECO:0000256" key="6">
    <source>
        <dbReference type="ARBA" id="ARBA00023136"/>
    </source>
</evidence>
<dbReference type="InterPro" id="IPR020846">
    <property type="entry name" value="MFS_dom"/>
</dbReference>
<evidence type="ECO:0000256" key="2">
    <source>
        <dbReference type="ARBA" id="ARBA00010992"/>
    </source>
</evidence>
<evidence type="ECO:0000256" key="4">
    <source>
        <dbReference type="ARBA" id="ARBA00022692"/>
    </source>
</evidence>
<dbReference type="PANTHER" id="PTHR48020">
    <property type="entry name" value="PROTON MYO-INOSITOL COTRANSPORTER"/>
    <property type="match status" value="1"/>
</dbReference>
<dbReference type="InterPro" id="IPR036259">
    <property type="entry name" value="MFS_trans_sf"/>
</dbReference>
<dbReference type="Proteomes" id="UP001314263">
    <property type="component" value="Unassembled WGS sequence"/>
</dbReference>
<comment type="similarity">
    <text evidence="2">Belongs to the major facilitator superfamily. Sugar transporter (TC 2.A.1.1) family.</text>
</comment>
<evidence type="ECO:0000313" key="11">
    <source>
        <dbReference type="Proteomes" id="UP001314263"/>
    </source>
</evidence>
<feature type="transmembrane region" description="Helical" evidence="8">
    <location>
        <begin position="97"/>
        <end position="118"/>
    </location>
</feature>
<accession>A0AAV1I1Q2</accession>
<evidence type="ECO:0000256" key="8">
    <source>
        <dbReference type="SAM" id="Phobius"/>
    </source>
</evidence>
<feature type="transmembrane region" description="Helical" evidence="8">
    <location>
        <begin position="158"/>
        <end position="177"/>
    </location>
</feature>
<dbReference type="Pfam" id="PF00083">
    <property type="entry name" value="Sugar_tr"/>
    <property type="match status" value="2"/>
</dbReference>
<keyword evidence="5 8" id="KW-1133">Transmembrane helix</keyword>
<dbReference type="InterPro" id="IPR005829">
    <property type="entry name" value="Sugar_transporter_CS"/>
</dbReference>
<dbReference type="Gene3D" id="1.20.1250.20">
    <property type="entry name" value="MFS general substrate transporter like domains"/>
    <property type="match status" value="2"/>
</dbReference>
<comment type="caution">
    <text evidence="10">The sequence shown here is derived from an EMBL/GenBank/DDBJ whole genome shotgun (WGS) entry which is preliminary data.</text>
</comment>
<keyword evidence="11" id="KW-1185">Reference proteome</keyword>
<dbReference type="InterPro" id="IPR050814">
    <property type="entry name" value="Myo-inositol_Transporter"/>
</dbReference>
<dbReference type="PRINTS" id="PR00171">
    <property type="entry name" value="SUGRTRNSPORT"/>
</dbReference>
<evidence type="ECO:0000256" key="3">
    <source>
        <dbReference type="ARBA" id="ARBA00022448"/>
    </source>
</evidence>
<dbReference type="InterPro" id="IPR003663">
    <property type="entry name" value="Sugar/inositol_transpt"/>
</dbReference>
<dbReference type="InterPro" id="IPR005828">
    <property type="entry name" value="MFS_sugar_transport-like"/>
</dbReference>
<dbReference type="SUPFAM" id="SSF103473">
    <property type="entry name" value="MFS general substrate transporter"/>
    <property type="match status" value="1"/>
</dbReference>
<protein>
    <recommendedName>
        <fullName evidence="9">Major facilitator superfamily (MFS) profile domain-containing protein</fullName>
    </recommendedName>
</protein>
<feature type="domain" description="Major facilitator superfamily (MFS) profile" evidence="9">
    <location>
        <begin position="6"/>
        <end position="669"/>
    </location>
</feature>
<evidence type="ECO:0000256" key="7">
    <source>
        <dbReference type="SAM" id="MobiDB-lite"/>
    </source>
</evidence>
<dbReference type="GO" id="GO:0016020">
    <property type="term" value="C:membrane"/>
    <property type="evidence" value="ECO:0007669"/>
    <property type="project" value="UniProtKB-SubCell"/>
</dbReference>
<evidence type="ECO:0000313" key="10">
    <source>
        <dbReference type="EMBL" id="CAK0762648.1"/>
    </source>
</evidence>
<keyword evidence="6 8" id="KW-0472">Membrane</keyword>
<feature type="transmembrane region" description="Helical" evidence="8">
    <location>
        <begin position="44"/>
        <end position="65"/>
    </location>
</feature>
<feature type="region of interest" description="Disordered" evidence="7">
    <location>
        <begin position="227"/>
        <end position="379"/>
    </location>
</feature>
<comment type="subcellular location">
    <subcellularLocation>
        <location evidence="1">Membrane</location>
        <topology evidence="1">Multi-pass membrane protein</topology>
    </subcellularLocation>
</comment>
<feature type="compositionally biased region" description="Polar residues" evidence="7">
    <location>
        <begin position="347"/>
        <end position="357"/>
    </location>
</feature>
<dbReference type="PROSITE" id="PS00217">
    <property type="entry name" value="SUGAR_TRANSPORT_2"/>
    <property type="match status" value="1"/>
</dbReference>
<reference evidence="10 11" key="1">
    <citation type="submission" date="2023-10" db="EMBL/GenBank/DDBJ databases">
        <authorList>
            <person name="Maclean D."/>
            <person name="Macfadyen A."/>
        </authorList>
    </citation>
    <scope>NUCLEOTIDE SEQUENCE [LARGE SCALE GENOMIC DNA]</scope>
</reference>
<proteinExistence type="inferred from homology"/>
<sequence length="728" mass="76957">MLLLCVSLFGSLGGFLYGYDLALISGALSEIRDHFGLSEVMEEVIVGAAKMGAFFGTFLGGALMVHYGRRTAIALDSVFYAMGPLMMAVAPNASLLLAGRLMVGVGIGVSAVATPAYLGEIAPAHLRGRIVESYEIMLCVGMLLSAGTDVALGSNWRWMVGLPGILGLVLSAALFVLPESPRWLVVNNRLDEALAIIRKVYVSAGLDNEDVEQELLELWSNVEKEKAARQQCPSGRTGRESGRGAGPAGSQVLRAGSEKAAASQGSGTTTTYEALSLKELPTDRTGTIAESECDLELKSGGDGVDCVEQEPRRPLPASQNGDAGHDACSTAGAEQRPSGAQPFMSGHSKTAPPQQATGDEHQSGIPQCTEKQEAPWSDTQSACLEGLPQEDDSDSLSLLGAQIQIDRQPCLYEELSSIPQGLSPIRTQQGVYTRARASAVLPLPRGWLANQLSRLHAALDLGGFWRAQKQVIADIWVVLHGKEQKAVRLALWIALIDQAMGSTAIVNYAPQLLERAGVHGHGLATALSSCISASKFLGVLVSLWRVDSSGRRPLMVWGGVGCCASLLLLALGDAQRSIALILFSMCTFLFAFSASYAAVFWVLCAELFSMGSKAPASSAAMAVLFASGAAANLIFLTLHTWLHYAAFLVFAAIAGLGTIYLYICLPETKGISLAAIQALLQQGDVNSGSEGSAIATPNGGQWTRMTTAMKGRFPSAFKRSSLFTAVDV</sequence>
<feature type="transmembrane region" description="Helical" evidence="8">
    <location>
        <begin position="554"/>
        <end position="572"/>
    </location>
</feature>
<evidence type="ECO:0000256" key="5">
    <source>
        <dbReference type="ARBA" id="ARBA00022989"/>
    </source>
</evidence>
<feature type="transmembrane region" description="Helical" evidence="8">
    <location>
        <begin position="578"/>
        <end position="604"/>
    </location>
</feature>
<feature type="transmembrane region" description="Helical" evidence="8">
    <location>
        <begin position="641"/>
        <end position="663"/>
    </location>
</feature>
<evidence type="ECO:0000256" key="1">
    <source>
        <dbReference type="ARBA" id="ARBA00004141"/>
    </source>
</evidence>
<gene>
    <name evidence="10" type="ORF">CVIRNUC_002978</name>
</gene>
<name>A0AAV1I1Q2_9CHLO</name>
<organism evidence="10 11">
    <name type="scientific">Coccomyxa viridis</name>
    <dbReference type="NCBI Taxonomy" id="1274662"/>
    <lineage>
        <taxon>Eukaryota</taxon>
        <taxon>Viridiplantae</taxon>
        <taxon>Chlorophyta</taxon>
        <taxon>core chlorophytes</taxon>
        <taxon>Trebouxiophyceae</taxon>
        <taxon>Trebouxiophyceae incertae sedis</taxon>
        <taxon>Coccomyxaceae</taxon>
        <taxon>Coccomyxa</taxon>
    </lineage>
</organism>
<dbReference type="GO" id="GO:0022857">
    <property type="term" value="F:transmembrane transporter activity"/>
    <property type="evidence" value="ECO:0007669"/>
    <property type="project" value="InterPro"/>
</dbReference>
<dbReference type="EMBL" id="CAUYUE010000004">
    <property type="protein sequence ID" value="CAK0762648.1"/>
    <property type="molecule type" value="Genomic_DNA"/>
</dbReference>
<feature type="transmembrane region" description="Helical" evidence="8">
    <location>
        <begin position="616"/>
        <end position="635"/>
    </location>
</feature>
<dbReference type="AlphaFoldDB" id="A0AAV1I1Q2"/>
<dbReference type="PANTHER" id="PTHR48020:SF12">
    <property type="entry name" value="PROTON MYO-INOSITOL COTRANSPORTER"/>
    <property type="match status" value="1"/>
</dbReference>